<feature type="region of interest" description="Disordered" evidence="3">
    <location>
        <begin position="154"/>
        <end position="185"/>
    </location>
</feature>
<dbReference type="GO" id="GO:0005085">
    <property type="term" value="F:guanyl-nucleotide exchange factor activity"/>
    <property type="evidence" value="ECO:0007669"/>
    <property type="project" value="UniProtKB-KW"/>
</dbReference>
<feature type="region of interest" description="Disordered" evidence="3">
    <location>
        <begin position="461"/>
        <end position="492"/>
    </location>
</feature>
<dbReference type="InterPro" id="IPR000591">
    <property type="entry name" value="DEP_dom"/>
</dbReference>
<dbReference type="Gene3D" id="1.10.10.10">
    <property type="entry name" value="Winged helix-like DNA-binding domain superfamily/Winged helix DNA-binding domain"/>
    <property type="match status" value="1"/>
</dbReference>
<evidence type="ECO:0000313" key="7">
    <source>
        <dbReference type="Proteomes" id="UP000262825"/>
    </source>
</evidence>
<dbReference type="InterPro" id="IPR036390">
    <property type="entry name" value="WH_DNA-bd_sf"/>
</dbReference>
<dbReference type="VEuPathDB" id="FungiDB:SCODWIG_00807"/>
<sequence>MYCPPSSATKTKVNKLDIATKENIFRDIFGTSRQYSYYDTDNNTAIENNPTNTNEDYIDRVLSGIDISIPPTLNNQFTHTTKNLRDNETNNSTFSSCESTNDTLLQNTSTQSSLSLTNINNNKTQKSRRNVISPTDTTLSNKDTELMIKQVSDTESITTDTPETSPIKPNFEKQQQEPTYVSNSSPKKYNLEKIVTNKVNGSSSNTFVNPGNAKYSNTKKPLLKPLNLKFQSSSSSLSTQFNNNSTTVIPKSNASSSGGNTNSTSKLKSPMHNIMGGLFNRSSSASSHSSLVNSPTTPLFGGSGQNASNTNSPQRNPFSYDTLNAGNNDNGASTESGFPNSKNTTDGINTNTPSFGARTLSLGSNTLKHMASSIQQKSGSSNGKNLSQHSSSSTLNLNFMNSATNASNNPFSFTIANNDQSTTSEGLRSRSSAPYIAHYHSNNTHHHSHFKRITSSTSLHSNYSNNVNTAPSTPISSSAGGGKRQNSISSAGKIFPSHNTALYATSSMKRPQVYPAILSRVASRFYRNIPVGEHKKDGLVYRDSFTGQEAVDVLCSIIRTSDRNLALLLGRALDAQKLFHDVFYEHRLRDSANEVYEFANPKTKTTNINNLGSVVVNAELATRELLSSGSSFNLLSSPTTNTATTTTTTTTNNNINANSRSASSTSTISNSSDMLDAFNTSTDYIGNKVKNGRSTIKPFNINGVFILLAECYSPTCTRDKLCYSISCPRRLEQQARLKPNTMYMNNSHFNTNNNISSSSGTAIATTTTTTTNTNNNISTVTGGRSKSVTTIGSGAIKSGQLKRNVTVVDDDDDSDPKSSWTSSVPKEVWADLDKHEIKRQEAIYEFYMTEKNFIKSLETIRDTIIKTLAETNIIPADIRKNFIKHVFAHVNDIYSVNKRFLESLTERVKSSAIIDGIGDILLKWIPFFEPFVLYIASRPYAKYLIETQRTVNPYFARFDEDLMNSKLRHGIDSFLSQGVSRPGRYALLCREIIKYSKDNVEHKRDLEHLNRAMDAFNDFMKRIDKASGAAQDRHDVILLKQRILFKNEFVNLRLNDEKRRIRHEGLLSRKEVNSRSDLVSVGGNSGGNGFYDGDIQFYLLDNVLLFLKSKAVNKWQQHKVFQRPIPLQLLFAAPGEDIPNLRKYIGSSPGCASCCFVQSQESLTHSASNHNTSAIAIGGGGGGVSSSISSGNSTPLTPLGDSSDVALIHNSTNSNAIGSKNALTFIYYGAKQRYQVTLYAAQYAALQTLLDKIRQEQHRILTQNHIFNVKKVTNRFFDYNNRINSVCTFDGGRNLLIATTSGLYVFHRVNHRGSGNGDKPRNQPQRIMSKSNITQVSVLEDFKTVLLLIDKKLYSCPIKLLYDTGASIANKGASSGRPGGVKDGQYLKRYSKELMNHVSFFKDGDCGGKKLIVTANSSQHSIKFFELEHPLMKKSGSSTSSATTNKKVIEVYFDSEPISISFLKNNLCIGCKKGFQIVSPSQVVHEPLLDPADTSLEFALPRKGDVTLRPMSVYRVGNFFFLCYSEFAFFVNSQGWKRKDSPIIQWEGIPNKFAIWYPYILAFDSSFIEIRKIDDNGNCCGELVRCVLGEKIRLLQTSSQEILYVYEDDKGYDTIASLDFWIK</sequence>
<gene>
    <name evidence="6" type="ORF">SCODWIG_00807</name>
</gene>
<keyword evidence="7" id="KW-1185">Reference proteome</keyword>
<dbReference type="Gene3D" id="1.20.900.10">
    <property type="entry name" value="Dbl homology (DH) domain"/>
    <property type="match status" value="1"/>
</dbReference>
<dbReference type="CDD" id="cd00160">
    <property type="entry name" value="RhoGEF"/>
    <property type="match status" value="1"/>
</dbReference>
<dbReference type="PANTHER" id="PTHR46572">
    <property type="entry name" value="RHO1 GDP-GTP EXCHANGE PROTEIN 1-RELATED"/>
    <property type="match status" value="1"/>
</dbReference>
<dbReference type="GO" id="GO:0035556">
    <property type="term" value="P:intracellular signal transduction"/>
    <property type="evidence" value="ECO:0007669"/>
    <property type="project" value="InterPro"/>
</dbReference>
<feature type="compositionally biased region" description="Low complexity" evidence="3">
    <location>
        <begin position="282"/>
        <end position="294"/>
    </location>
</feature>
<dbReference type="InterPro" id="IPR041675">
    <property type="entry name" value="PH_5"/>
</dbReference>
<organism evidence="6 7">
    <name type="scientific">Saccharomycodes ludwigii</name>
    <dbReference type="NCBI Taxonomy" id="36035"/>
    <lineage>
        <taxon>Eukaryota</taxon>
        <taxon>Fungi</taxon>
        <taxon>Dikarya</taxon>
        <taxon>Ascomycota</taxon>
        <taxon>Saccharomycotina</taxon>
        <taxon>Saccharomycetes</taxon>
        <taxon>Saccharomycodales</taxon>
        <taxon>Saccharomycodaceae</taxon>
        <taxon>Saccharomycodes</taxon>
    </lineage>
</organism>
<dbReference type="InterPro" id="IPR000219">
    <property type="entry name" value="DH_dom"/>
</dbReference>
<feature type="compositionally biased region" description="Polar residues" evidence="3">
    <location>
        <begin position="154"/>
        <end position="164"/>
    </location>
</feature>
<dbReference type="InterPro" id="IPR001180">
    <property type="entry name" value="CNH_dom"/>
</dbReference>
<feature type="compositionally biased region" description="Low complexity" evidence="3">
    <location>
        <begin position="235"/>
        <end position="265"/>
    </location>
</feature>
<evidence type="ECO:0000256" key="2">
    <source>
        <dbReference type="ARBA" id="ARBA00022658"/>
    </source>
</evidence>
<dbReference type="SMART" id="SM00036">
    <property type="entry name" value="CNH"/>
    <property type="match status" value="1"/>
</dbReference>
<dbReference type="PANTHER" id="PTHR46572:SF2">
    <property type="entry name" value="RHO1 GDP-GTP EXCHANGE PROTEIN 1-RELATED"/>
    <property type="match status" value="1"/>
</dbReference>
<dbReference type="Pfam" id="PF00780">
    <property type="entry name" value="CNH"/>
    <property type="match status" value="1"/>
</dbReference>
<name>A0A376B2Y3_9ASCO</name>
<feature type="compositionally biased region" description="Polar residues" evidence="3">
    <location>
        <begin position="305"/>
        <end position="352"/>
    </location>
</feature>
<feature type="region of interest" description="Disordered" evidence="3">
    <location>
        <begin position="640"/>
        <end position="666"/>
    </location>
</feature>
<dbReference type="SUPFAM" id="SSF48065">
    <property type="entry name" value="DBL homology domain (DH-domain)"/>
    <property type="match status" value="1"/>
</dbReference>
<dbReference type="CDD" id="cd04435">
    <property type="entry name" value="DEP_fRom2"/>
    <property type="match status" value="1"/>
</dbReference>
<protein>
    <submittedName>
        <fullName evidence="6">Related to RHO1 GDP-GTP exchange protein 2</fullName>
    </submittedName>
</protein>
<dbReference type="SMART" id="SM00049">
    <property type="entry name" value="DEP"/>
    <property type="match status" value="1"/>
</dbReference>
<dbReference type="SUPFAM" id="SSF46785">
    <property type="entry name" value="Winged helix' DNA-binding domain"/>
    <property type="match status" value="1"/>
</dbReference>
<dbReference type="PROSITE" id="PS50010">
    <property type="entry name" value="DH_2"/>
    <property type="match status" value="1"/>
</dbReference>
<dbReference type="Pfam" id="PF15405">
    <property type="entry name" value="PH_5"/>
    <property type="match status" value="1"/>
</dbReference>
<evidence type="ECO:0000259" key="4">
    <source>
        <dbReference type="PROSITE" id="PS50010"/>
    </source>
</evidence>
<evidence type="ECO:0000256" key="1">
    <source>
        <dbReference type="ARBA" id="ARBA00022553"/>
    </source>
</evidence>
<feature type="region of interest" description="Disordered" evidence="3">
    <location>
        <begin position="235"/>
        <end position="352"/>
    </location>
</feature>
<dbReference type="InterPro" id="IPR011993">
    <property type="entry name" value="PH-like_dom_sf"/>
</dbReference>
<dbReference type="InterPro" id="IPR035899">
    <property type="entry name" value="DBL_dom_sf"/>
</dbReference>
<keyword evidence="1" id="KW-0597">Phosphoprotein</keyword>
<feature type="compositionally biased region" description="Polar residues" evidence="3">
    <location>
        <begin position="461"/>
        <end position="490"/>
    </location>
</feature>
<evidence type="ECO:0000259" key="5">
    <source>
        <dbReference type="PROSITE" id="PS50219"/>
    </source>
</evidence>
<dbReference type="EMBL" id="UFAJ01000082">
    <property type="protein sequence ID" value="SSD59046.1"/>
    <property type="molecule type" value="Genomic_DNA"/>
</dbReference>
<dbReference type="Pfam" id="PF00621">
    <property type="entry name" value="RhoGEF"/>
    <property type="match status" value="1"/>
</dbReference>
<dbReference type="PROSITE" id="PS50219">
    <property type="entry name" value="CNH"/>
    <property type="match status" value="1"/>
</dbReference>
<dbReference type="SMART" id="SM00325">
    <property type="entry name" value="RhoGEF"/>
    <property type="match status" value="1"/>
</dbReference>
<accession>A0A376B2Y3</accession>
<feature type="region of interest" description="Disordered" evidence="3">
    <location>
        <begin position="369"/>
        <end position="392"/>
    </location>
</feature>
<dbReference type="InterPro" id="IPR052233">
    <property type="entry name" value="Rho-type_GEFs"/>
</dbReference>
<feature type="domain" description="DH" evidence="4">
    <location>
        <begin position="838"/>
        <end position="1026"/>
    </location>
</feature>
<proteinExistence type="predicted"/>
<dbReference type="InterPro" id="IPR036388">
    <property type="entry name" value="WH-like_DNA-bd_sf"/>
</dbReference>
<dbReference type="Proteomes" id="UP000262825">
    <property type="component" value="Unassembled WGS sequence"/>
</dbReference>
<evidence type="ECO:0000256" key="3">
    <source>
        <dbReference type="SAM" id="MobiDB-lite"/>
    </source>
</evidence>
<reference evidence="7" key="1">
    <citation type="submission" date="2018-06" db="EMBL/GenBank/DDBJ databases">
        <authorList>
            <person name="Guldener U."/>
        </authorList>
    </citation>
    <scope>NUCLEOTIDE SEQUENCE [LARGE SCALE GENOMIC DNA]</scope>
    <source>
        <strain evidence="7">UTAD17</strain>
    </source>
</reference>
<dbReference type="Pfam" id="PF00610">
    <property type="entry name" value="DEP"/>
    <property type="match status" value="1"/>
</dbReference>
<keyword evidence="2" id="KW-0344">Guanine-nucleotide releasing factor</keyword>
<evidence type="ECO:0000313" key="6">
    <source>
        <dbReference type="EMBL" id="SSD59046.1"/>
    </source>
</evidence>
<feature type="compositionally biased region" description="Polar residues" evidence="3">
    <location>
        <begin position="176"/>
        <end position="185"/>
    </location>
</feature>
<dbReference type="Gene3D" id="2.30.29.30">
    <property type="entry name" value="Pleckstrin-homology domain (PH domain)/Phosphotyrosine-binding domain (PTB)"/>
    <property type="match status" value="1"/>
</dbReference>
<feature type="domain" description="CNH" evidence="5">
    <location>
        <begin position="1280"/>
        <end position="1602"/>
    </location>
</feature>